<organism evidence="2 3">
    <name type="scientific">Halothiobacillus neapolitanus (strain ATCC 23641 / DSM 15147 / CIP 104769 / NCIMB 8539 / c2)</name>
    <name type="common">Thiobacillus neapolitanus</name>
    <dbReference type="NCBI Taxonomy" id="555778"/>
    <lineage>
        <taxon>Bacteria</taxon>
        <taxon>Pseudomonadati</taxon>
        <taxon>Pseudomonadota</taxon>
        <taxon>Gammaproteobacteria</taxon>
        <taxon>Chromatiales</taxon>
        <taxon>Halothiobacillaceae</taxon>
        <taxon>Halothiobacillus</taxon>
    </lineage>
</organism>
<dbReference type="PANTHER" id="PTHR12526:SF636">
    <property type="entry name" value="BLL3647 PROTEIN"/>
    <property type="match status" value="1"/>
</dbReference>
<keyword evidence="3" id="KW-1185">Reference proteome</keyword>
<dbReference type="PANTHER" id="PTHR12526">
    <property type="entry name" value="GLYCOSYLTRANSFERASE"/>
    <property type="match status" value="1"/>
</dbReference>
<dbReference type="SUPFAM" id="SSF53756">
    <property type="entry name" value="UDP-Glycosyltransferase/glycogen phosphorylase"/>
    <property type="match status" value="1"/>
</dbReference>
<dbReference type="Gene3D" id="3.40.50.2000">
    <property type="entry name" value="Glycogen Phosphorylase B"/>
    <property type="match status" value="2"/>
</dbReference>
<dbReference type="GO" id="GO:0016757">
    <property type="term" value="F:glycosyltransferase activity"/>
    <property type="evidence" value="ECO:0007669"/>
    <property type="project" value="TreeGrafter"/>
</dbReference>
<accession>D0KX85</accession>
<feature type="domain" description="Glycosyltransferase subfamily 4-like N-terminal" evidence="1">
    <location>
        <begin position="20"/>
        <end position="172"/>
    </location>
</feature>
<dbReference type="Pfam" id="PF13579">
    <property type="entry name" value="Glyco_trans_4_4"/>
    <property type="match status" value="1"/>
</dbReference>
<dbReference type="Pfam" id="PF13692">
    <property type="entry name" value="Glyco_trans_1_4"/>
    <property type="match status" value="1"/>
</dbReference>
<dbReference type="eggNOG" id="COG0438">
    <property type="taxonomic scope" value="Bacteria"/>
</dbReference>
<evidence type="ECO:0000313" key="3">
    <source>
        <dbReference type="Proteomes" id="UP000009102"/>
    </source>
</evidence>
<dbReference type="InterPro" id="IPR028098">
    <property type="entry name" value="Glyco_trans_4-like_N"/>
</dbReference>
<evidence type="ECO:0000313" key="2">
    <source>
        <dbReference type="EMBL" id="ACX95099.1"/>
    </source>
</evidence>
<keyword evidence="2" id="KW-0808">Transferase</keyword>
<proteinExistence type="predicted"/>
<gene>
    <name evidence="2" type="ordered locus">Hneap_0236</name>
</gene>
<dbReference type="EMBL" id="CP001801">
    <property type="protein sequence ID" value="ACX95099.1"/>
    <property type="molecule type" value="Genomic_DNA"/>
</dbReference>
<dbReference type="Proteomes" id="UP000009102">
    <property type="component" value="Chromosome"/>
</dbReference>
<protein>
    <submittedName>
        <fullName evidence="2">Glycosyl transferase group 1</fullName>
    </submittedName>
</protein>
<dbReference type="RefSeq" id="WP_012823135.1">
    <property type="nucleotide sequence ID" value="NC_013422.1"/>
</dbReference>
<dbReference type="AlphaFoldDB" id="D0KX85"/>
<sequence length="379" mass="41961">MKLLIVTTSYPDDSDGAAAAGVFVRDFALALVEQGHQVSVIAPSQTSRITDENNVRVQRFAVPKLPLSLLKPHDPRDWTAIIHTLRQGQHHVNHICATYRPDYIFALWALPSGAWARQASRRYGVPYGTWALGSDIWSLGKIPLIRQGLRHVLRHAAHRYADGLQLAQDVTDISGLNCDFLPSARRLLVTNPRTIASTPPYRLAFLGRWHPNKGIDLLLEVLEQLTDNDWQRIEHLRIFGGGAMHAQVHQHCARLIALGRPIEIGGFLDQSAASELLNWTDFVLIPSRIESIPVIFSDAMQARRPVIAMPTGDLPALLNEHGCGEVAADISAAAFAFALRKALQSNASEYASGTQSACARFDIAESARRFTRNIELRSQ</sequence>
<reference evidence="2 3" key="1">
    <citation type="submission" date="2009-10" db="EMBL/GenBank/DDBJ databases">
        <title>Complete sequence of Halothiobacillus neapolitanus c2.</title>
        <authorList>
            <consortium name="US DOE Joint Genome Institute"/>
            <person name="Lucas S."/>
            <person name="Copeland A."/>
            <person name="Lapidus A."/>
            <person name="Glavina del Rio T."/>
            <person name="Tice H."/>
            <person name="Bruce D."/>
            <person name="Goodwin L."/>
            <person name="Pitluck S."/>
            <person name="Davenport K."/>
            <person name="Brettin T."/>
            <person name="Detter J.C."/>
            <person name="Han C."/>
            <person name="Tapia R."/>
            <person name="Larimer F."/>
            <person name="Land M."/>
            <person name="Hauser L."/>
            <person name="Kyrpides N."/>
            <person name="Mikhailova N."/>
            <person name="Kerfeld C."/>
            <person name="Cannon G."/>
            <person name="Heinhort S."/>
        </authorList>
    </citation>
    <scope>NUCLEOTIDE SEQUENCE [LARGE SCALE GENOMIC DNA]</scope>
    <source>
        <strain evidence="3">ATCC 23641 / c2</strain>
    </source>
</reference>
<dbReference type="KEGG" id="hna:Hneap_0236"/>
<dbReference type="CAZy" id="GT4">
    <property type="family name" value="Glycosyltransferase Family 4"/>
</dbReference>
<dbReference type="HOGENOM" id="CLU_729133_0_0_6"/>
<dbReference type="OrthoDB" id="9777346at2"/>
<evidence type="ECO:0000259" key="1">
    <source>
        <dbReference type="Pfam" id="PF13579"/>
    </source>
</evidence>
<dbReference type="STRING" id="555778.Hneap_0236"/>
<name>D0KX85_HALNC</name>